<evidence type="ECO:0000313" key="2">
    <source>
        <dbReference type="EMBL" id="CAH9049850.1"/>
    </source>
</evidence>
<evidence type="ECO:0000313" key="3">
    <source>
        <dbReference type="Proteomes" id="UP001152467"/>
    </source>
</evidence>
<dbReference type="GO" id="GO:0005509">
    <property type="term" value="F:calcium ion binding"/>
    <property type="evidence" value="ECO:0007669"/>
    <property type="project" value="InterPro"/>
</dbReference>
<dbReference type="AlphaFoldDB" id="A0A9W4VR64"/>
<dbReference type="SUPFAM" id="SSF49313">
    <property type="entry name" value="Cadherin-like"/>
    <property type="match status" value="1"/>
</dbReference>
<dbReference type="InterPro" id="IPR015919">
    <property type="entry name" value="Cadherin-like_sf"/>
</dbReference>
<feature type="signal peptide" evidence="1">
    <location>
        <begin position="1"/>
        <end position="21"/>
    </location>
</feature>
<dbReference type="EMBL" id="CAMAPC010000001">
    <property type="protein sequence ID" value="CAH9049850.1"/>
    <property type="molecule type" value="Genomic_DNA"/>
</dbReference>
<name>A0A9W4VR64_9GAMM</name>
<evidence type="ECO:0008006" key="4">
    <source>
        <dbReference type="Google" id="ProtNLM"/>
    </source>
</evidence>
<reference evidence="2" key="1">
    <citation type="submission" date="2022-07" db="EMBL/GenBank/DDBJ databases">
        <authorList>
            <person name="Criscuolo A."/>
        </authorList>
    </citation>
    <scope>NUCLEOTIDE SEQUENCE</scope>
    <source>
        <strain evidence="2">CIP111854</strain>
    </source>
</reference>
<protein>
    <recommendedName>
        <fullName evidence="4">Cadherin domain-containing protein</fullName>
    </recommendedName>
</protein>
<evidence type="ECO:0000256" key="1">
    <source>
        <dbReference type="SAM" id="SignalP"/>
    </source>
</evidence>
<organism evidence="2 3">
    <name type="scientific">Pseudoalteromonas holothuriae</name>
    <dbReference type="NCBI Taxonomy" id="2963714"/>
    <lineage>
        <taxon>Bacteria</taxon>
        <taxon>Pseudomonadati</taxon>
        <taxon>Pseudomonadota</taxon>
        <taxon>Gammaproteobacteria</taxon>
        <taxon>Alteromonadales</taxon>
        <taxon>Pseudoalteromonadaceae</taxon>
        <taxon>Pseudoalteromonas</taxon>
    </lineage>
</organism>
<sequence>MLKVGILLPLLLLLASCGGGSSDKEIVEQNTAPQISGASQVEVKALDEMSFELSVVDNENDEISFSIDNKPQWLSASKESGAIKFVATPDFLDIATYDLTVSVSDGKSTTAHDFTVDVQDNPDKWSFIDVTQDDILGGWYSDEQDLAFTFDKQNTGSLLFSEQRGFLRYDFADGVVISASVRTRGDSYNYSHEDIKLQAVAKSINKLRVVMTQSEQVYSYTLHRMQPPEELHYTTDVESNDYSYDPVSSDTTIKLFSLNMNELDSSMDVNRIEYGSTGILGKYDGQTGVFTSASPGYTFYSGHMSSGTLNYGWVFLQADVKAQILGMFKGHLFYTTEHTVSIAEETEEDYSTPELEAFLQQSPFFDSIVKRIKPLERVSAPELTLGNTYTGLRLWYESNSGEEPYGVYYGSTFQAFDEQTIKAYRRNIEPFNEQVAEYQYILENNELKLTRNAEVTHHRFYKMPSGKIGISSVKRYDNIYYERLSLFSEVKEHYSQEDYFGTYQLTYYDNDYYNEFDFMFSIQLEQDYAIRSRGSEVGEQRDFVRWESDGSITVLEGYCPDATDFETCRQASNNSSFVFSNYKLLDKNDEYSLFLRQFFFEDDNFYGHSIQRLKHK</sequence>
<dbReference type="Gene3D" id="2.60.40.10">
    <property type="entry name" value="Immunoglobulins"/>
    <property type="match status" value="1"/>
</dbReference>
<dbReference type="Proteomes" id="UP001152467">
    <property type="component" value="Unassembled WGS sequence"/>
</dbReference>
<feature type="chain" id="PRO_5040871314" description="Cadherin domain-containing protein" evidence="1">
    <location>
        <begin position="22"/>
        <end position="616"/>
    </location>
</feature>
<gene>
    <name evidence="2" type="ORF">PSECIP111854_00388</name>
</gene>
<dbReference type="InterPro" id="IPR013783">
    <property type="entry name" value="Ig-like_fold"/>
</dbReference>
<dbReference type="RefSeq" id="WP_261625641.1">
    <property type="nucleotide sequence ID" value="NZ_CAMAPC010000001.1"/>
</dbReference>
<comment type="caution">
    <text evidence="2">The sequence shown here is derived from an EMBL/GenBank/DDBJ whole genome shotgun (WGS) entry which is preliminary data.</text>
</comment>
<keyword evidence="3" id="KW-1185">Reference proteome</keyword>
<dbReference type="GO" id="GO:0016020">
    <property type="term" value="C:membrane"/>
    <property type="evidence" value="ECO:0007669"/>
    <property type="project" value="InterPro"/>
</dbReference>
<dbReference type="PROSITE" id="PS51257">
    <property type="entry name" value="PROKAR_LIPOPROTEIN"/>
    <property type="match status" value="1"/>
</dbReference>
<dbReference type="CDD" id="cd11304">
    <property type="entry name" value="Cadherin_repeat"/>
    <property type="match status" value="1"/>
</dbReference>
<proteinExistence type="predicted"/>
<keyword evidence="1" id="KW-0732">Signal</keyword>
<accession>A0A9W4VR64</accession>